<dbReference type="InterPro" id="IPR004477">
    <property type="entry name" value="ComEC_N"/>
</dbReference>
<dbReference type="NCBIfam" id="TIGR00361">
    <property type="entry name" value="ComEC_Rec2"/>
    <property type="match status" value="1"/>
</dbReference>
<dbReference type="NCBIfam" id="TIGR00360">
    <property type="entry name" value="ComEC_N-term"/>
    <property type="match status" value="1"/>
</dbReference>
<reference evidence="8 9" key="1">
    <citation type="submission" date="2024-01" db="EMBL/GenBank/DDBJ databases">
        <title>Novel species of the genus Luteimonas isolated from rivers.</title>
        <authorList>
            <person name="Lu H."/>
        </authorList>
    </citation>
    <scope>NUCLEOTIDE SEQUENCE [LARGE SCALE GENOMIC DNA]</scope>
    <source>
        <strain evidence="8 9">FXH3W</strain>
    </source>
</reference>
<dbReference type="Pfam" id="PF13567">
    <property type="entry name" value="DUF4131"/>
    <property type="match status" value="1"/>
</dbReference>
<keyword evidence="5 6" id="KW-0472">Membrane</keyword>
<accession>A0ABU7V277</accession>
<name>A0ABU7V277_9GAMM</name>
<dbReference type="Gene3D" id="3.60.15.10">
    <property type="entry name" value="Ribonuclease Z/Hydroxyacylglutathione hydrolase-like"/>
    <property type="match status" value="1"/>
</dbReference>
<dbReference type="InterPro" id="IPR004797">
    <property type="entry name" value="Competence_ComEC/Rec2"/>
</dbReference>
<evidence type="ECO:0000259" key="7">
    <source>
        <dbReference type="SMART" id="SM00849"/>
    </source>
</evidence>
<dbReference type="InterPro" id="IPR035681">
    <property type="entry name" value="ComA-like_MBL"/>
</dbReference>
<keyword evidence="9" id="KW-1185">Reference proteome</keyword>
<dbReference type="RefSeq" id="WP_331703899.1">
    <property type="nucleotide sequence ID" value="NZ_JAZHBO010000002.1"/>
</dbReference>
<dbReference type="PANTHER" id="PTHR30619">
    <property type="entry name" value="DNA INTERNALIZATION/COMPETENCE PROTEIN COMEC/REC2"/>
    <property type="match status" value="1"/>
</dbReference>
<dbReference type="CDD" id="cd07731">
    <property type="entry name" value="ComA-like_MBL-fold"/>
    <property type="match status" value="1"/>
</dbReference>
<dbReference type="PANTHER" id="PTHR30619:SF1">
    <property type="entry name" value="RECOMBINATION PROTEIN 2"/>
    <property type="match status" value="1"/>
</dbReference>
<gene>
    <name evidence="8" type="ORF">V3390_06750</name>
</gene>
<feature type="transmembrane region" description="Helical" evidence="6">
    <location>
        <begin position="475"/>
        <end position="495"/>
    </location>
</feature>
<comment type="caution">
    <text evidence="8">The sequence shown here is derived from an EMBL/GenBank/DDBJ whole genome shotgun (WGS) entry which is preliminary data.</text>
</comment>
<dbReference type="Proteomes" id="UP001356170">
    <property type="component" value="Unassembled WGS sequence"/>
</dbReference>
<sequence length="795" mass="86725">MSTEQSPLCIPRIGLPAAAALLAGAVWALHAPMTLSPNPAWALLAVGAAAWLWCWPLRIPGLLALGYGLATLHAGQVMAHTLPAEWDRKTATLIATVTDLPQLEPKGARWRMRVESSPLPTLRHQSIRVSYYPSPKDGADGGEDFASRIHVGQRWRLTVQLRAPRSLINPGGFDGERQAFAQRLVATAILKRPETARLLESRQGLNAWREGMSARIAATTTSPYARFIRGLALGDTRSLTDSDWTILRNDGLTHLIAISGSHVGFVGAMFALLVGAWLRLFPRVQRALPRPIAMSVAAAGGGLLYCAVTGNEAPTLRTALMMAVLAVAAVQRRRIAPLDLLALVVMLMVLFDPLAVMGAGFWLSMLGVGWLMAVMPSHNEGTLRTFMRTQFVATFALMPVAMLWFGQVSIAGSLANWIAVPWWSGVVVPLALIGTALEALMQGAGAWAWSLASWAFGLTWPLFEWIAARAWSMAWMPSVSLAVLLIACVGTLWMTMPRGMPMRWLGLVGMVPLFWPWLPRPAYGNIELRVIDVGQGLSVYLRTHRTDALYDAGPAKPGGRDEGELSVLPSLRAIGVRRLAWMMLSHGDNDHAGGAASVRRGMPVQTVWAPQGAKVPESQRCFRGQRWQQDGVRFEVLWPLRGSPYLANDSSCVLRIESRSGVALLTGDIGVDVERELVRLNAAQLRAQLVSAPHHGSLTSSSDALIRAAGAKWVLGGTGYRNMFRHPRPAVVKRWHDAGARFPVTADYGMLTATSSPQGWKVTALREQRPRLWDAQRHRQGSAVTVSYEDDRSGL</sequence>
<protein>
    <submittedName>
        <fullName evidence="8">DNA internalization-related competence protein ComEC/Rec2</fullName>
    </submittedName>
</protein>
<evidence type="ECO:0000256" key="4">
    <source>
        <dbReference type="ARBA" id="ARBA00022989"/>
    </source>
</evidence>
<evidence type="ECO:0000313" key="9">
    <source>
        <dbReference type="Proteomes" id="UP001356170"/>
    </source>
</evidence>
<evidence type="ECO:0000256" key="1">
    <source>
        <dbReference type="ARBA" id="ARBA00004651"/>
    </source>
</evidence>
<feature type="transmembrane region" description="Helical" evidence="6">
    <location>
        <begin position="417"/>
        <end position="437"/>
    </location>
</feature>
<dbReference type="SUPFAM" id="SSF56281">
    <property type="entry name" value="Metallo-hydrolase/oxidoreductase"/>
    <property type="match status" value="1"/>
</dbReference>
<feature type="transmembrane region" description="Helical" evidence="6">
    <location>
        <begin position="38"/>
        <end position="55"/>
    </location>
</feature>
<dbReference type="EMBL" id="JAZHBO010000002">
    <property type="protein sequence ID" value="MEF2155932.1"/>
    <property type="molecule type" value="Genomic_DNA"/>
</dbReference>
<feature type="transmembrane region" description="Helical" evidence="6">
    <location>
        <begin position="385"/>
        <end position="405"/>
    </location>
</feature>
<proteinExistence type="predicted"/>
<keyword evidence="4 6" id="KW-1133">Transmembrane helix</keyword>
<feature type="transmembrane region" description="Helical" evidence="6">
    <location>
        <begin position="255"/>
        <end position="278"/>
    </location>
</feature>
<keyword evidence="3 6" id="KW-0812">Transmembrane</keyword>
<dbReference type="SMART" id="SM00849">
    <property type="entry name" value="Lactamase_B"/>
    <property type="match status" value="1"/>
</dbReference>
<evidence type="ECO:0000256" key="3">
    <source>
        <dbReference type="ARBA" id="ARBA00022692"/>
    </source>
</evidence>
<feature type="transmembrane region" description="Helical" evidence="6">
    <location>
        <begin position="290"/>
        <end position="308"/>
    </location>
</feature>
<dbReference type="Pfam" id="PF03772">
    <property type="entry name" value="Competence"/>
    <property type="match status" value="1"/>
</dbReference>
<dbReference type="InterPro" id="IPR001279">
    <property type="entry name" value="Metallo-B-lactamas"/>
</dbReference>
<feature type="transmembrane region" description="Helical" evidence="6">
    <location>
        <begin position="444"/>
        <end position="463"/>
    </location>
</feature>
<evidence type="ECO:0000256" key="5">
    <source>
        <dbReference type="ARBA" id="ARBA00023136"/>
    </source>
</evidence>
<feature type="transmembrane region" description="Helical" evidence="6">
    <location>
        <begin position="340"/>
        <end position="373"/>
    </location>
</feature>
<dbReference type="InterPro" id="IPR025405">
    <property type="entry name" value="DUF4131"/>
</dbReference>
<feature type="domain" description="Metallo-beta-lactamase" evidence="7">
    <location>
        <begin position="535"/>
        <end position="720"/>
    </location>
</feature>
<comment type="subcellular location">
    <subcellularLocation>
        <location evidence="1">Cell membrane</location>
        <topology evidence="1">Multi-pass membrane protein</topology>
    </subcellularLocation>
</comment>
<evidence type="ECO:0000256" key="6">
    <source>
        <dbReference type="SAM" id="Phobius"/>
    </source>
</evidence>
<keyword evidence="2" id="KW-1003">Cell membrane</keyword>
<dbReference type="InterPro" id="IPR052159">
    <property type="entry name" value="Competence_DNA_uptake"/>
</dbReference>
<dbReference type="Pfam" id="PF00753">
    <property type="entry name" value="Lactamase_B"/>
    <property type="match status" value="1"/>
</dbReference>
<evidence type="ECO:0000256" key="2">
    <source>
        <dbReference type="ARBA" id="ARBA00022475"/>
    </source>
</evidence>
<organism evidence="8 9">
    <name type="scientific">Aquilutibacter rugosus</name>
    <dbReference type="NCBI Taxonomy" id="3115820"/>
    <lineage>
        <taxon>Bacteria</taxon>
        <taxon>Pseudomonadati</taxon>
        <taxon>Pseudomonadota</taxon>
        <taxon>Gammaproteobacteria</taxon>
        <taxon>Lysobacterales</taxon>
        <taxon>Lysobacteraceae</taxon>
        <taxon>Aquilutibacter</taxon>
    </lineage>
</organism>
<evidence type="ECO:0000313" key="8">
    <source>
        <dbReference type="EMBL" id="MEF2155932.1"/>
    </source>
</evidence>
<dbReference type="InterPro" id="IPR036866">
    <property type="entry name" value="RibonucZ/Hydroxyglut_hydro"/>
</dbReference>